<dbReference type="InterPro" id="IPR020841">
    <property type="entry name" value="PKS_Beta-ketoAc_synthase_dom"/>
</dbReference>
<dbReference type="Pfam" id="PF02801">
    <property type="entry name" value="Ketoacyl-synt_C"/>
    <property type="match status" value="1"/>
</dbReference>
<comment type="similarity">
    <text evidence="6">Belongs to the thiolase-like superfamily. Beta-ketoacyl-ACP synthases family.</text>
</comment>
<dbReference type="GO" id="GO:0006633">
    <property type="term" value="P:fatty acid biosynthetic process"/>
    <property type="evidence" value="ECO:0007669"/>
    <property type="project" value="TreeGrafter"/>
</dbReference>
<protein>
    <submittedName>
        <fullName evidence="8">Type I polyketide synthase</fullName>
    </submittedName>
</protein>
<dbReference type="RefSeq" id="WP_152171797.1">
    <property type="nucleotide sequence ID" value="NZ_CP045096.1"/>
</dbReference>
<evidence type="ECO:0000256" key="6">
    <source>
        <dbReference type="RuleBase" id="RU003694"/>
    </source>
</evidence>
<accession>A0A5P8KBD8</accession>
<comment type="pathway">
    <text evidence="1">Antibiotic biosynthesis.</text>
</comment>
<dbReference type="PANTHER" id="PTHR43775:SF37">
    <property type="entry name" value="SI:DKEY-61P9.11"/>
    <property type="match status" value="1"/>
</dbReference>
<dbReference type="EMBL" id="CP045096">
    <property type="protein sequence ID" value="QFR00442.1"/>
    <property type="molecule type" value="Genomic_DNA"/>
</dbReference>
<evidence type="ECO:0000256" key="3">
    <source>
        <dbReference type="ARBA" id="ARBA00022490"/>
    </source>
</evidence>
<dbReference type="InterPro" id="IPR050091">
    <property type="entry name" value="PKS_NRPS_Biosynth_Enz"/>
</dbReference>
<keyword evidence="5" id="KW-0677">Repeat</keyword>
<dbReference type="GO" id="GO:0071770">
    <property type="term" value="P:DIM/DIP cell wall layer assembly"/>
    <property type="evidence" value="ECO:0007669"/>
    <property type="project" value="TreeGrafter"/>
</dbReference>
<dbReference type="Gene3D" id="3.40.47.10">
    <property type="match status" value="1"/>
</dbReference>
<dbReference type="InterPro" id="IPR016039">
    <property type="entry name" value="Thiolase-like"/>
</dbReference>
<reference evidence="8 9" key="1">
    <citation type="submission" date="2019-10" db="EMBL/GenBank/DDBJ databases">
        <title>Streptomyces sp. strain GY16 isolated from leaves of Broussonetia papyrifera.</title>
        <authorList>
            <person name="Mo P."/>
        </authorList>
    </citation>
    <scope>NUCLEOTIDE SEQUENCE [LARGE SCALE GENOMIC DNA]</scope>
    <source>
        <strain evidence="8 9">GY16</strain>
    </source>
</reference>
<keyword evidence="6" id="KW-0808">Transferase</keyword>
<dbReference type="SUPFAM" id="SSF53901">
    <property type="entry name" value="Thiolase-like"/>
    <property type="match status" value="1"/>
</dbReference>
<keyword evidence="2" id="KW-0596">Phosphopantetheine</keyword>
<evidence type="ECO:0000256" key="2">
    <source>
        <dbReference type="ARBA" id="ARBA00022450"/>
    </source>
</evidence>
<dbReference type="Pfam" id="PF22336">
    <property type="entry name" value="RhiE-like_linker"/>
    <property type="match status" value="1"/>
</dbReference>
<dbReference type="Gene3D" id="1.10.1240.100">
    <property type="match status" value="1"/>
</dbReference>
<dbReference type="GO" id="GO:0005737">
    <property type="term" value="C:cytoplasm"/>
    <property type="evidence" value="ECO:0007669"/>
    <property type="project" value="TreeGrafter"/>
</dbReference>
<organism evidence="8 9">
    <name type="scientific">Streptomyces phaeolivaceus</name>
    <dbReference type="NCBI Taxonomy" id="2653200"/>
    <lineage>
        <taxon>Bacteria</taxon>
        <taxon>Bacillati</taxon>
        <taxon>Actinomycetota</taxon>
        <taxon>Actinomycetes</taxon>
        <taxon>Kitasatosporales</taxon>
        <taxon>Streptomycetaceae</taxon>
        <taxon>Streptomyces</taxon>
    </lineage>
</organism>
<gene>
    <name evidence="8" type="ORF">F9278_34510</name>
</gene>
<evidence type="ECO:0000256" key="1">
    <source>
        <dbReference type="ARBA" id="ARBA00004792"/>
    </source>
</evidence>
<keyword evidence="3" id="KW-0963">Cytoplasm</keyword>
<dbReference type="AlphaFoldDB" id="A0A5P8KBD8"/>
<dbReference type="KEGG" id="sphv:F9278_34510"/>
<dbReference type="InterPro" id="IPR054514">
    <property type="entry name" value="RhiE-like_linker"/>
</dbReference>
<proteinExistence type="inferred from homology"/>
<name>A0A5P8KBD8_9ACTN</name>
<evidence type="ECO:0000313" key="9">
    <source>
        <dbReference type="Proteomes" id="UP000327294"/>
    </source>
</evidence>
<evidence type="ECO:0000256" key="5">
    <source>
        <dbReference type="ARBA" id="ARBA00022737"/>
    </source>
</evidence>
<dbReference type="PROSITE" id="PS52004">
    <property type="entry name" value="KS3_2"/>
    <property type="match status" value="1"/>
</dbReference>
<evidence type="ECO:0000256" key="4">
    <source>
        <dbReference type="ARBA" id="ARBA00022553"/>
    </source>
</evidence>
<keyword evidence="9" id="KW-1185">Reference proteome</keyword>
<dbReference type="InterPro" id="IPR014031">
    <property type="entry name" value="Ketoacyl_synth_C"/>
</dbReference>
<sequence>MTEPPEHDYDFGDIAIIGIACRFPGANNKEEFWDNLVNGRESIRFLRKEEIEVDQALVNNPAYVAACAPLDGYDEFDPAVFNIPDHVATLMTPEHRIFLESVWDVLEDAGYDPERLQAEVGVYAGANPQTPALYSSPPDWVSVGPDVMDRSNAWFTDTMTSNALYYLGLTGEAVTLTAVCTGFPYAVHLASQSLLLGQTDMAVASGVMVRLPQLRGYLWEEGRIASRDGHCRPFDANGTGTRLASGVATVLLKPVRQAVDDRDHIYAIVRGSAINNNGASAVSYGFAQPERLSACMAAALHVSGVGPDTVSMYEANTFGLPITDGLEVRAAAMAYDGPTGTVSLGSVKGNIGHAGVAAGGSGAIKAALALYHGQLVPTINLTEVNEELDLPHTPFAPQLEGADWKPAAGIRRAGVTALGGGGYNAHLVLEEPPVRRSREPETGAPRLVGLSARDERALAARRTALREWIARHPEARLDDICLSLNLGRRVMARRWAAVVSSKEELVEALTAGSGSRVAATSAPVRQVDLSGLRQTEGGLAPREAREARDEQTLRRLAVAWTQGLAVDLAALHKGDEAHRVPLPGYPFERRRFWRTSW</sequence>
<dbReference type="Proteomes" id="UP000327294">
    <property type="component" value="Chromosome"/>
</dbReference>
<evidence type="ECO:0000259" key="7">
    <source>
        <dbReference type="PROSITE" id="PS52004"/>
    </source>
</evidence>
<keyword evidence="4" id="KW-0597">Phosphoprotein</keyword>
<dbReference type="SMART" id="SM00825">
    <property type="entry name" value="PKS_KS"/>
    <property type="match status" value="1"/>
</dbReference>
<dbReference type="Pfam" id="PF00109">
    <property type="entry name" value="ketoacyl-synt"/>
    <property type="match status" value="1"/>
</dbReference>
<feature type="domain" description="Ketosynthase family 3 (KS3)" evidence="7">
    <location>
        <begin position="11"/>
        <end position="431"/>
    </location>
</feature>
<dbReference type="GO" id="GO:0004312">
    <property type="term" value="F:fatty acid synthase activity"/>
    <property type="evidence" value="ECO:0007669"/>
    <property type="project" value="TreeGrafter"/>
</dbReference>
<dbReference type="InterPro" id="IPR014030">
    <property type="entry name" value="Ketoacyl_synth_N"/>
</dbReference>
<dbReference type="PANTHER" id="PTHR43775">
    <property type="entry name" value="FATTY ACID SYNTHASE"/>
    <property type="match status" value="1"/>
</dbReference>
<dbReference type="GO" id="GO:0005886">
    <property type="term" value="C:plasma membrane"/>
    <property type="evidence" value="ECO:0007669"/>
    <property type="project" value="TreeGrafter"/>
</dbReference>
<dbReference type="CDD" id="cd00833">
    <property type="entry name" value="PKS"/>
    <property type="match status" value="1"/>
</dbReference>
<evidence type="ECO:0000313" key="8">
    <source>
        <dbReference type="EMBL" id="QFR00442.1"/>
    </source>
</evidence>